<dbReference type="EMBL" id="JPRF03000012">
    <property type="protein sequence ID" value="OEV38922.1"/>
    <property type="molecule type" value="Genomic_DNA"/>
</dbReference>
<reference evidence="3" key="1">
    <citation type="submission" date="2016-08" db="EMBL/GenBank/DDBJ databases">
        <title>Sequencing, Assembly and Comparative Genomics of S. aureofaciens ATCC 10762.</title>
        <authorList>
            <person name="Gradnigo J.S."/>
            <person name="Johnson N."/>
            <person name="Somerville G.A."/>
        </authorList>
    </citation>
    <scope>NUCLEOTIDE SEQUENCE [LARGE SCALE GENOMIC DNA]</scope>
    <source>
        <strain evidence="3">ATCC 10762</strain>
    </source>
</reference>
<accession>A0A1E7NE23</accession>
<evidence type="ECO:0000313" key="3">
    <source>
        <dbReference type="EMBL" id="OEV38922.1"/>
    </source>
</evidence>
<dbReference type="Pfam" id="PF13411">
    <property type="entry name" value="MerR_1"/>
    <property type="match status" value="1"/>
</dbReference>
<dbReference type="GO" id="GO:0003700">
    <property type="term" value="F:DNA-binding transcription factor activity"/>
    <property type="evidence" value="ECO:0007669"/>
    <property type="project" value="InterPro"/>
</dbReference>
<dbReference type="CDD" id="cd00592">
    <property type="entry name" value="HTH_MerR-like"/>
    <property type="match status" value="1"/>
</dbReference>
<dbReference type="SMART" id="SM00422">
    <property type="entry name" value="HTH_MERR"/>
    <property type="match status" value="1"/>
</dbReference>
<dbReference type="SUPFAM" id="SSF46955">
    <property type="entry name" value="Putative DNA-binding domain"/>
    <property type="match status" value="1"/>
</dbReference>
<comment type="caution">
    <text evidence="3">The sequence shown here is derived from an EMBL/GenBank/DDBJ whole genome shotgun (WGS) entry which is preliminary data.</text>
</comment>
<dbReference type="Gene3D" id="1.10.1660.10">
    <property type="match status" value="1"/>
</dbReference>
<dbReference type="GO" id="GO:0003677">
    <property type="term" value="F:DNA binding"/>
    <property type="evidence" value="ECO:0007669"/>
    <property type="project" value="UniProtKB-KW"/>
</dbReference>
<dbReference type="PRINTS" id="PR00040">
    <property type="entry name" value="HTHMERR"/>
</dbReference>
<dbReference type="Proteomes" id="UP000037395">
    <property type="component" value="Unassembled WGS sequence"/>
</dbReference>
<evidence type="ECO:0000259" key="2">
    <source>
        <dbReference type="PROSITE" id="PS50937"/>
    </source>
</evidence>
<dbReference type="PANTHER" id="PTHR30204">
    <property type="entry name" value="REDOX-CYCLING DRUG-SENSING TRANSCRIPTIONAL ACTIVATOR SOXR"/>
    <property type="match status" value="1"/>
</dbReference>
<dbReference type="InterPro" id="IPR009061">
    <property type="entry name" value="DNA-bd_dom_put_sf"/>
</dbReference>
<keyword evidence="1" id="KW-0238">DNA-binding</keyword>
<dbReference type="PANTHER" id="PTHR30204:SF93">
    <property type="entry name" value="HTH MERR-TYPE DOMAIN-CONTAINING PROTEIN"/>
    <property type="match status" value="1"/>
</dbReference>
<dbReference type="AlphaFoldDB" id="A0A1E7NE23"/>
<name>A0A1E7NE23_KITAU</name>
<organism evidence="3 4">
    <name type="scientific">Kitasatospora aureofaciens</name>
    <name type="common">Streptomyces aureofaciens</name>
    <dbReference type="NCBI Taxonomy" id="1894"/>
    <lineage>
        <taxon>Bacteria</taxon>
        <taxon>Bacillati</taxon>
        <taxon>Actinomycetota</taxon>
        <taxon>Actinomycetes</taxon>
        <taxon>Kitasatosporales</taxon>
        <taxon>Streptomycetaceae</taxon>
        <taxon>Kitasatospora</taxon>
    </lineage>
</organism>
<dbReference type="PROSITE" id="PS50937">
    <property type="entry name" value="HTH_MERR_2"/>
    <property type="match status" value="1"/>
</dbReference>
<proteinExistence type="predicted"/>
<evidence type="ECO:0000313" key="4">
    <source>
        <dbReference type="Proteomes" id="UP000037395"/>
    </source>
</evidence>
<feature type="domain" description="HTH merR-type" evidence="2">
    <location>
        <begin position="1"/>
        <end position="67"/>
    </location>
</feature>
<keyword evidence="4" id="KW-1185">Reference proteome</keyword>
<sequence>MGELARRTGLTVKTVRFYSDQGIVSPADRNPAGHRRYGADAVARLDLVRTLRELGLGLPEVRQVMEREHGLPEVAAAHAAALDVRIRVLRLRQAVLRTVAARGATAEELTLVHRLARLTQDERGRLVGEFLAEVFGAGASRDGRFEGAARSLTPELPEEASAEQVEAWVELALLAEDAGFRELLRGLAAEEAAEAAAVGAGAVPRPGLAVLVRELAGPAVAGGVAPDAAEAARVGDLLLERYARLVGADGLDGPVLRARLRERLVERLRAMADPRRERYLELLAVVNGWAAPESSAEVMDWAVRALG</sequence>
<evidence type="ECO:0000256" key="1">
    <source>
        <dbReference type="ARBA" id="ARBA00023125"/>
    </source>
</evidence>
<gene>
    <name evidence="3" type="ORF">HS99_0019240</name>
</gene>
<dbReference type="InterPro" id="IPR047057">
    <property type="entry name" value="MerR_fam"/>
</dbReference>
<dbReference type="InterPro" id="IPR000551">
    <property type="entry name" value="MerR-type_HTH_dom"/>
</dbReference>
<protein>
    <submittedName>
        <fullName evidence="3">MerR family transcriptional regulator</fullName>
    </submittedName>
</protein>